<name>A0A542X8I3_9MICO</name>
<dbReference type="Proteomes" id="UP000318336">
    <property type="component" value="Unassembled WGS sequence"/>
</dbReference>
<dbReference type="PANTHER" id="PTHR30354:SF11">
    <property type="entry name" value="PERMEASE"/>
    <property type="match status" value="1"/>
</dbReference>
<feature type="transmembrane region" description="Helical" evidence="1">
    <location>
        <begin position="345"/>
        <end position="365"/>
    </location>
</feature>
<dbReference type="Pfam" id="PF02447">
    <property type="entry name" value="GntP_permease"/>
    <property type="match status" value="2"/>
</dbReference>
<dbReference type="GO" id="GO:0015128">
    <property type="term" value="F:gluconate transmembrane transporter activity"/>
    <property type="evidence" value="ECO:0007669"/>
    <property type="project" value="InterPro"/>
</dbReference>
<dbReference type="OrthoDB" id="3636773at2"/>
<evidence type="ECO:0000256" key="1">
    <source>
        <dbReference type="SAM" id="Phobius"/>
    </source>
</evidence>
<dbReference type="GO" id="GO:0005886">
    <property type="term" value="C:plasma membrane"/>
    <property type="evidence" value="ECO:0007669"/>
    <property type="project" value="TreeGrafter"/>
</dbReference>
<feature type="transmembrane region" description="Helical" evidence="1">
    <location>
        <begin position="139"/>
        <end position="165"/>
    </location>
</feature>
<comment type="caution">
    <text evidence="2">The sequence shown here is derived from an EMBL/GenBank/DDBJ whole genome shotgun (WGS) entry which is preliminary data.</text>
</comment>
<accession>A0A542X8I3</accession>
<proteinExistence type="predicted"/>
<evidence type="ECO:0000313" key="2">
    <source>
        <dbReference type="EMBL" id="TQL32129.1"/>
    </source>
</evidence>
<feature type="transmembrane region" description="Helical" evidence="1">
    <location>
        <begin position="272"/>
        <end position="292"/>
    </location>
</feature>
<dbReference type="AlphaFoldDB" id="A0A542X8I3"/>
<feature type="transmembrane region" description="Helical" evidence="1">
    <location>
        <begin position="64"/>
        <end position="82"/>
    </location>
</feature>
<feature type="transmembrane region" description="Helical" evidence="1">
    <location>
        <begin position="5"/>
        <end position="25"/>
    </location>
</feature>
<dbReference type="PANTHER" id="PTHR30354">
    <property type="entry name" value="GNT FAMILY GLUCONATE TRANSPORTER"/>
    <property type="match status" value="1"/>
</dbReference>
<feature type="transmembrane region" description="Helical" evidence="1">
    <location>
        <begin position="177"/>
        <end position="195"/>
    </location>
</feature>
<dbReference type="RefSeq" id="WP_142004267.1">
    <property type="nucleotide sequence ID" value="NZ_CAJTBP010000001.1"/>
</dbReference>
<feature type="transmembrane region" description="Helical" evidence="1">
    <location>
        <begin position="377"/>
        <end position="394"/>
    </location>
</feature>
<evidence type="ECO:0000313" key="3">
    <source>
        <dbReference type="Proteomes" id="UP000318336"/>
    </source>
</evidence>
<feature type="transmembrane region" description="Helical" evidence="1">
    <location>
        <begin position="102"/>
        <end position="127"/>
    </location>
</feature>
<feature type="transmembrane region" description="Helical" evidence="1">
    <location>
        <begin position="31"/>
        <end position="52"/>
    </location>
</feature>
<keyword evidence="1" id="KW-0472">Membrane</keyword>
<keyword evidence="3" id="KW-1185">Reference proteome</keyword>
<feature type="transmembrane region" description="Helical" evidence="1">
    <location>
        <begin position="304"/>
        <end position="324"/>
    </location>
</feature>
<dbReference type="InterPro" id="IPR003474">
    <property type="entry name" value="Glcn_transporter"/>
</dbReference>
<reference evidence="2 3" key="1">
    <citation type="submission" date="2019-06" db="EMBL/GenBank/DDBJ databases">
        <title>Sequencing the genomes of 1000 actinobacteria strains.</title>
        <authorList>
            <person name="Klenk H.-P."/>
        </authorList>
    </citation>
    <scope>NUCLEOTIDE SEQUENCE [LARGE SCALE GENOMIC DNA]</scope>
    <source>
        <strain evidence="2 3">DSM 24617</strain>
    </source>
</reference>
<dbReference type="EMBL" id="VFOK01000001">
    <property type="protein sequence ID" value="TQL32129.1"/>
    <property type="molecule type" value="Genomic_DNA"/>
</dbReference>
<feature type="transmembrane region" description="Helical" evidence="1">
    <location>
        <begin position="457"/>
        <end position="478"/>
    </location>
</feature>
<keyword evidence="1" id="KW-1133">Transmembrane helix</keyword>
<organism evidence="2 3">
    <name type="scientific">Barrientosiimonas humi</name>
    <dbReference type="NCBI Taxonomy" id="999931"/>
    <lineage>
        <taxon>Bacteria</taxon>
        <taxon>Bacillati</taxon>
        <taxon>Actinomycetota</taxon>
        <taxon>Actinomycetes</taxon>
        <taxon>Micrococcales</taxon>
        <taxon>Dermacoccaceae</taxon>
        <taxon>Barrientosiimonas</taxon>
    </lineage>
</organism>
<protein>
    <submittedName>
        <fullName evidence="2">H+/gluconate symporter-like permease</fullName>
    </submittedName>
</protein>
<sequence length="482" mass="48170">MNTLLLAHLAITVIGIVLLIVWLRINPVVSLVVGALYLGVAGGLGLADSVTAVNEGFGNLMTEVGLIIGFGVMIGTTLSATGTLQRVVDRLLELCGPKRSPYVLGLTSGIIFPSIYFDVALVILAPIAGAIAKRTGRSIATLAGSLAIGLEVGLLIVVPGVAAIAVAGPLGVDLGTVLLWGAPLGALLIVVSVFLHDRLMRLVFKPATDLESDFDDSIFGTFDGGDGGVAAGPAGRPVGGGGAGVQTLEAPAALDAPPAVDAGAPAGKQPPLVVAMLPVIVPIVLILVNTVADITGHEIAVLGFLGSPVVALLLGLVVGIALAVPAVGRCGIDDLITKGAQTSGSILLFTGVAGSLGQVITQVGIGDMISGVFSANASIPVLLAWAVAAVLRLAQGSGSVAAITAASLLAPVMDTITTPAILILLASGAGAAFGGHVTDNTFWIFKQLLGFTTKGTFKIYTLAQSIFAVVGLGAVLLLDVVV</sequence>
<keyword evidence="1" id="KW-0812">Transmembrane</keyword>
<feature type="transmembrane region" description="Helical" evidence="1">
    <location>
        <begin position="415"/>
        <end position="437"/>
    </location>
</feature>
<gene>
    <name evidence="2" type="ORF">FB554_0244</name>
</gene>